<reference evidence="2 3" key="1">
    <citation type="journal article" date="2014" name="Nat. Genet.">
        <title>Whole-genome sequence of a flatfish provides insights into ZW sex chromosome evolution and adaptation to a benthic lifestyle.</title>
        <authorList>
            <person name="Chen S."/>
            <person name="Zhang G."/>
            <person name="Shao C."/>
            <person name="Huang Q."/>
            <person name="Liu G."/>
            <person name="Zhang P."/>
            <person name="Song W."/>
            <person name="An N."/>
            <person name="Chalopin D."/>
            <person name="Volff J.N."/>
            <person name="Hong Y."/>
            <person name="Li Q."/>
            <person name="Sha Z."/>
            <person name="Zhou H."/>
            <person name="Xie M."/>
            <person name="Yu Q."/>
            <person name="Liu Y."/>
            <person name="Xiang H."/>
            <person name="Wang N."/>
            <person name="Wu K."/>
            <person name="Yang C."/>
            <person name="Zhou Q."/>
            <person name="Liao X."/>
            <person name="Yang L."/>
            <person name="Hu Q."/>
            <person name="Zhang J."/>
            <person name="Meng L."/>
            <person name="Jin L."/>
            <person name="Tian Y."/>
            <person name="Lian J."/>
            <person name="Yang J."/>
            <person name="Miao G."/>
            <person name="Liu S."/>
            <person name="Liang Z."/>
            <person name="Yan F."/>
            <person name="Li Y."/>
            <person name="Sun B."/>
            <person name="Zhang H."/>
            <person name="Zhang J."/>
            <person name="Zhu Y."/>
            <person name="Du M."/>
            <person name="Zhao Y."/>
            <person name="Schartl M."/>
            <person name="Tang Q."/>
            <person name="Wang J."/>
        </authorList>
    </citation>
    <scope>NUCLEOTIDE SEQUENCE</scope>
</reference>
<dbReference type="SUPFAM" id="SSF50249">
    <property type="entry name" value="Nucleic acid-binding proteins"/>
    <property type="match status" value="1"/>
</dbReference>
<evidence type="ECO:0000313" key="2">
    <source>
        <dbReference type="Ensembl" id="ENSCSEP00000021888.1"/>
    </source>
</evidence>
<sequence length="791" mass="88928">MTSNVENSSLPFSDGAGMNSSPTSFLARVLERLSSTQFVQLRTEEECPVAVVALQRYLSVESERPQPQCYDYDVTVCDGQWKAKCFLHPSLNHLVLTNTLRTGVDVTITECSFVFNEMRLGFNDGYICIEKLRCSAERSTLLHGVSDVRSLTMPGTGGSVVLHSDVPLQVRRKHYLPLWNDNDPEGDIWSSASPPSVTVLDVSKITLISNLEDHFRSQRRYFPLLVKIIHKSRLRYYGKFGLKIDYPYQAYFEVADQSGIVSLVLWNELCPEFYQGLKVGTVLYIQNYTLKQSYSKRSYPQMAHYGKMAFNSVEICLNPRNPAAVITVVPPNIVQPQWGLPDVSYQFITRSELNTEANNRAFDVIGLVTFVGRVERVRSKGSSGTEKFWTYRWVHAVDGTSNHPFILEIFSSSQPDIFNSICPMTYLVCTQMRICQVEGSLPYLTSSCETQIFITGYHKGQPYVSNPTVKSFIQWTKTLKDSAVLKKTAVGGNYCYPHPPRMFTQALVDDSASSVHVPLVAGADLKKEFETLQYREHKRMAIQGEIVAIQYIKTPKNIDGTQDEVPRKAQHENTEDQREQQENDTASEPEDLPESERSGPSHSLNQDSGLFTWKSHSWPRQQEELCEHLCQGDLYQDSFIQTFSTNAKNGLLMWSNLQPTRWSPEQTADTIPSLVCQGYYHITILGINKKIAVNAAYFPLMSAAEPRAIGRPQDPHGNTMLSCLSSGFLCPLKDTNEHSSPAALKPEEIIATSGDLDGTHVVCILDLCHLGGDKVEVVLNKLYTVTEISPI</sequence>
<dbReference type="KEGG" id="csem:103395296"/>
<proteinExistence type="predicted"/>
<dbReference type="PANTHER" id="PTHR14944">
    <property type="entry name" value="RPA-RELATED PROTEIN RADX"/>
    <property type="match status" value="1"/>
</dbReference>
<dbReference type="OMA" id="TGCHKGQ"/>
<dbReference type="PANTHER" id="PTHR14944:SF4">
    <property type="entry name" value="RPA1 RELATED SINGLE STRANDED DNA BINDING PROTEIN, X-LINKED"/>
    <property type="match status" value="1"/>
</dbReference>
<feature type="region of interest" description="Disordered" evidence="1">
    <location>
        <begin position="558"/>
        <end position="606"/>
    </location>
</feature>
<feature type="compositionally biased region" description="Polar residues" evidence="1">
    <location>
        <begin position="1"/>
        <end position="11"/>
    </location>
</feature>
<keyword evidence="3" id="KW-1185">Reference proteome</keyword>
<reference evidence="2" key="2">
    <citation type="submission" date="2025-08" db="UniProtKB">
        <authorList>
            <consortium name="Ensembl"/>
        </authorList>
    </citation>
    <scope>IDENTIFICATION</scope>
</reference>
<dbReference type="STRING" id="244447.ENSCSEP00000021888"/>
<dbReference type="CTD" id="55086"/>
<feature type="region of interest" description="Disordered" evidence="1">
    <location>
        <begin position="1"/>
        <end position="20"/>
    </location>
</feature>
<accession>A0A3P8W2V2</accession>
<reference evidence="2" key="3">
    <citation type="submission" date="2025-09" db="UniProtKB">
        <authorList>
            <consortium name="Ensembl"/>
        </authorList>
    </citation>
    <scope>IDENTIFICATION</scope>
</reference>
<dbReference type="GeneID" id="103395296"/>
<name>A0A3P8W2V2_CYNSE</name>
<dbReference type="Ensembl" id="ENSCSET00000022167.1">
    <property type="protein sequence ID" value="ENSCSEP00000021888.1"/>
    <property type="gene ID" value="ENSCSEG00000013963.1"/>
</dbReference>
<dbReference type="OrthoDB" id="123282at2759"/>
<organism evidence="2 3">
    <name type="scientific">Cynoglossus semilaevis</name>
    <name type="common">Tongue sole</name>
    <dbReference type="NCBI Taxonomy" id="244447"/>
    <lineage>
        <taxon>Eukaryota</taxon>
        <taxon>Metazoa</taxon>
        <taxon>Chordata</taxon>
        <taxon>Craniata</taxon>
        <taxon>Vertebrata</taxon>
        <taxon>Euteleostomi</taxon>
        <taxon>Actinopterygii</taxon>
        <taxon>Neopterygii</taxon>
        <taxon>Teleostei</taxon>
        <taxon>Neoteleostei</taxon>
        <taxon>Acanthomorphata</taxon>
        <taxon>Carangaria</taxon>
        <taxon>Pleuronectiformes</taxon>
        <taxon>Pleuronectoidei</taxon>
        <taxon>Cynoglossidae</taxon>
        <taxon>Cynoglossinae</taxon>
        <taxon>Cynoglossus</taxon>
    </lineage>
</organism>
<dbReference type="Pfam" id="PF17659">
    <property type="entry name" value="RADX"/>
    <property type="match status" value="2"/>
</dbReference>
<dbReference type="GO" id="GO:0003697">
    <property type="term" value="F:single-stranded DNA binding"/>
    <property type="evidence" value="ECO:0007669"/>
    <property type="project" value="InterPro"/>
</dbReference>
<dbReference type="RefSeq" id="XP_008331175.1">
    <property type="nucleotide sequence ID" value="XM_008332953.3"/>
</dbReference>
<evidence type="ECO:0000313" key="3">
    <source>
        <dbReference type="Proteomes" id="UP000265120"/>
    </source>
</evidence>
<dbReference type="Gene3D" id="2.40.50.140">
    <property type="entry name" value="Nucleic acid-binding proteins"/>
    <property type="match status" value="2"/>
</dbReference>
<evidence type="ECO:0000256" key="1">
    <source>
        <dbReference type="SAM" id="MobiDB-lite"/>
    </source>
</evidence>
<feature type="compositionally biased region" description="Basic and acidic residues" evidence="1">
    <location>
        <begin position="564"/>
        <end position="581"/>
    </location>
</feature>
<dbReference type="InterPro" id="IPR040893">
    <property type="entry name" value="RADX"/>
</dbReference>
<protein>
    <submittedName>
        <fullName evidence="2">RPA-related protein RADX</fullName>
    </submittedName>
</protein>
<dbReference type="AlphaFoldDB" id="A0A3P8W2V2"/>
<dbReference type="InterPro" id="IPR012340">
    <property type="entry name" value="NA-bd_OB-fold"/>
</dbReference>
<dbReference type="InParanoid" id="A0A3P8W2V2"/>
<dbReference type="Proteomes" id="UP000265120">
    <property type="component" value="Chromosome 19"/>
</dbReference>
<dbReference type="GeneTree" id="ENSGT00390000005094"/>